<reference evidence="1 2" key="1">
    <citation type="submission" date="2013-12" db="EMBL/GenBank/DDBJ databases">
        <title>Draft genome of the parsitic nematode Ancylostoma duodenale.</title>
        <authorList>
            <person name="Mitreva M."/>
        </authorList>
    </citation>
    <scope>NUCLEOTIDE SEQUENCE [LARGE SCALE GENOMIC DNA]</scope>
    <source>
        <strain evidence="1 2">Zhejiang</strain>
    </source>
</reference>
<evidence type="ECO:0000313" key="1">
    <source>
        <dbReference type="EMBL" id="KIH56249.1"/>
    </source>
</evidence>
<organism evidence="1 2">
    <name type="scientific">Ancylostoma duodenale</name>
    <dbReference type="NCBI Taxonomy" id="51022"/>
    <lineage>
        <taxon>Eukaryota</taxon>
        <taxon>Metazoa</taxon>
        <taxon>Ecdysozoa</taxon>
        <taxon>Nematoda</taxon>
        <taxon>Chromadorea</taxon>
        <taxon>Rhabditida</taxon>
        <taxon>Rhabditina</taxon>
        <taxon>Rhabditomorpha</taxon>
        <taxon>Strongyloidea</taxon>
        <taxon>Ancylostomatidae</taxon>
        <taxon>Ancylostomatinae</taxon>
        <taxon>Ancylostoma</taxon>
    </lineage>
</organism>
<dbReference type="OrthoDB" id="5869717at2759"/>
<dbReference type="Gene3D" id="3.40.50.300">
    <property type="entry name" value="P-loop containing nucleotide triphosphate hydrolases"/>
    <property type="match status" value="1"/>
</dbReference>
<evidence type="ECO:0008006" key="3">
    <source>
        <dbReference type="Google" id="ProtNLM"/>
    </source>
</evidence>
<keyword evidence="2" id="KW-1185">Reference proteome</keyword>
<dbReference type="Proteomes" id="UP000054047">
    <property type="component" value="Unassembled WGS sequence"/>
</dbReference>
<proteinExistence type="predicted"/>
<evidence type="ECO:0000313" key="2">
    <source>
        <dbReference type="Proteomes" id="UP000054047"/>
    </source>
</evidence>
<dbReference type="InterPro" id="IPR027417">
    <property type="entry name" value="P-loop_NTPase"/>
</dbReference>
<protein>
    <recommendedName>
        <fullName evidence="3">Helicase ATP-binding domain-containing protein</fullName>
    </recommendedName>
</protein>
<name>A0A0C2GBG9_9BILA</name>
<sequence>MQAILAGGIELLGENREDRWRITINFQDEKVQLNVDQVKAVNMFHKRSPIAVIDSGAGKTVCTAVMAKETAEEGKHVLLSPIQNSVLDVIAARMMQLTSENLRSVRFVADRFAQDPERSCEIDLPRLRENIYLKR</sequence>
<dbReference type="AlphaFoldDB" id="A0A0C2GBG9"/>
<accession>A0A0C2GBG9</accession>
<dbReference type="EMBL" id="KN736022">
    <property type="protein sequence ID" value="KIH56249.1"/>
    <property type="molecule type" value="Genomic_DNA"/>
</dbReference>
<gene>
    <name evidence="1" type="ORF">ANCDUO_13571</name>
</gene>